<dbReference type="InterPro" id="IPR036388">
    <property type="entry name" value="WH-like_DNA-bd_sf"/>
</dbReference>
<dbReference type="EMBL" id="JAVREX010000012">
    <property type="protein sequence ID" value="MDT0430990.1"/>
    <property type="molecule type" value="Genomic_DNA"/>
</dbReference>
<dbReference type="Gene3D" id="1.10.10.10">
    <property type="entry name" value="Winged helix-like DNA-binding domain superfamily/Winged helix DNA-binding domain"/>
    <property type="match status" value="1"/>
</dbReference>
<dbReference type="PROSITE" id="PS00894">
    <property type="entry name" value="HTH_DEOR_1"/>
    <property type="match status" value="1"/>
</dbReference>
<dbReference type="SUPFAM" id="SSF46785">
    <property type="entry name" value="Winged helix' DNA-binding domain"/>
    <property type="match status" value="1"/>
</dbReference>
<evidence type="ECO:0000259" key="5">
    <source>
        <dbReference type="PROSITE" id="PS51000"/>
    </source>
</evidence>
<evidence type="ECO:0000256" key="1">
    <source>
        <dbReference type="ARBA" id="ARBA00023015"/>
    </source>
</evidence>
<dbReference type="InterPro" id="IPR001034">
    <property type="entry name" value="DeoR_HTH"/>
</dbReference>
<name>A0ABU2RQ78_9ACTN</name>
<proteinExistence type="predicted"/>
<accession>A0ABU2RQ78</accession>
<keyword evidence="1" id="KW-0805">Transcription regulation</keyword>
<dbReference type="PROSITE" id="PS51000">
    <property type="entry name" value="HTH_DEOR_2"/>
    <property type="match status" value="1"/>
</dbReference>
<gene>
    <name evidence="6" type="ORF">RM649_25515</name>
</gene>
<dbReference type="PANTHER" id="PTHR30146:SF155">
    <property type="entry name" value="ALANINE RACEMASE"/>
    <property type="match status" value="1"/>
</dbReference>
<reference evidence="7" key="1">
    <citation type="submission" date="2023-07" db="EMBL/GenBank/DDBJ databases">
        <title>30 novel species of actinomycetes from the DSMZ collection.</title>
        <authorList>
            <person name="Nouioui I."/>
        </authorList>
    </citation>
    <scope>NUCLEOTIDE SEQUENCE [LARGE SCALE GENOMIC DNA]</scope>
    <source>
        <strain evidence="7">DSM 41770</strain>
    </source>
</reference>
<dbReference type="Proteomes" id="UP001183777">
    <property type="component" value="Unassembled WGS sequence"/>
</dbReference>
<evidence type="ECO:0000313" key="7">
    <source>
        <dbReference type="Proteomes" id="UP001183777"/>
    </source>
</evidence>
<dbReference type="PRINTS" id="PR00037">
    <property type="entry name" value="HTHLACR"/>
</dbReference>
<dbReference type="PANTHER" id="PTHR30146">
    <property type="entry name" value="LACI-RELATED TRANSCRIPTIONAL REPRESSOR"/>
    <property type="match status" value="1"/>
</dbReference>
<feature type="domain" description="HTH deoR-type" evidence="5">
    <location>
        <begin position="5"/>
        <end position="60"/>
    </location>
</feature>
<dbReference type="Pfam" id="PF13377">
    <property type="entry name" value="Peripla_BP_3"/>
    <property type="match status" value="1"/>
</dbReference>
<dbReference type="RefSeq" id="WP_311660098.1">
    <property type="nucleotide sequence ID" value="NZ_JAVREX010000012.1"/>
</dbReference>
<dbReference type="InterPro" id="IPR028082">
    <property type="entry name" value="Peripla_BP_I"/>
</dbReference>
<protein>
    <submittedName>
        <fullName evidence="6">Substrate-binding domain-containing protein</fullName>
    </submittedName>
</protein>
<evidence type="ECO:0000256" key="2">
    <source>
        <dbReference type="ARBA" id="ARBA00023125"/>
    </source>
</evidence>
<dbReference type="InterPro" id="IPR018356">
    <property type="entry name" value="Tscrpt_reg_HTH_DeoR_CS"/>
</dbReference>
<dbReference type="Gene3D" id="3.40.50.2300">
    <property type="match status" value="2"/>
</dbReference>
<keyword evidence="3" id="KW-0804">Transcription</keyword>
<feature type="region of interest" description="Disordered" evidence="4">
    <location>
        <begin position="62"/>
        <end position="90"/>
    </location>
</feature>
<organism evidence="6 7">
    <name type="scientific">Streptomyces salyersiae</name>
    <dbReference type="NCBI Taxonomy" id="3075530"/>
    <lineage>
        <taxon>Bacteria</taxon>
        <taxon>Bacillati</taxon>
        <taxon>Actinomycetota</taxon>
        <taxon>Actinomycetes</taxon>
        <taxon>Kitasatosporales</taxon>
        <taxon>Streptomycetaceae</taxon>
        <taxon>Streptomyces</taxon>
    </lineage>
</organism>
<keyword evidence="7" id="KW-1185">Reference proteome</keyword>
<dbReference type="InterPro" id="IPR046335">
    <property type="entry name" value="LacI/GalR-like_sensor"/>
</dbReference>
<dbReference type="SMART" id="SM00420">
    <property type="entry name" value="HTH_DEOR"/>
    <property type="match status" value="1"/>
</dbReference>
<dbReference type="SUPFAM" id="SSF53822">
    <property type="entry name" value="Periplasmic binding protein-like I"/>
    <property type="match status" value="1"/>
</dbReference>
<evidence type="ECO:0000313" key="6">
    <source>
        <dbReference type="EMBL" id="MDT0430990.1"/>
    </source>
</evidence>
<sequence length="388" mass="40861">MREPVELRRKRILAVVHARGSVKVSTLAEELEVSVVTLRRDVEELSQEGKLRRGHGVVRPVGGSVVPGARDGTAAGSARRVTKARGVPAGESAGDGGAIGLVVPERHSYLYETLHGARTALEEAGMRITLHITPQSAGAERPQVEQALAGGARGLLIAPRWRSAAGEEADYGWLSEVGVPTVLMERRPRPGSALHALDSVCSDHWYGVHLAVDHLVSLGHRRIVLAARDDSPTARSVRAAFAEIAAGRPEVEDWTVVISSSNAGPGEPGSPPQDAPDLAVLLRERRATGAVLHGDEDALMLVQRLAESGVRVPQDCSVVAYDDVVAALGSTPLTAVAPPRGEIGRAAAELLLHRLAHPLGAGGAVRRVQLLPSLEVRGSAQELSGPTE</sequence>
<evidence type="ECO:0000256" key="4">
    <source>
        <dbReference type="SAM" id="MobiDB-lite"/>
    </source>
</evidence>
<comment type="caution">
    <text evidence="6">The sequence shown here is derived from an EMBL/GenBank/DDBJ whole genome shotgun (WGS) entry which is preliminary data.</text>
</comment>
<evidence type="ECO:0000256" key="3">
    <source>
        <dbReference type="ARBA" id="ARBA00023163"/>
    </source>
</evidence>
<keyword evidence="2" id="KW-0238">DNA-binding</keyword>
<dbReference type="Pfam" id="PF08220">
    <property type="entry name" value="HTH_DeoR"/>
    <property type="match status" value="1"/>
</dbReference>
<dbReference type="InterPro" id="IPR036390">
    <property type="entry name" value="WH_DNA-bd_sf"/>
</dbReference>